<dbReference type="EMBL" id="GHKJ01000409">
    <property type="protein sequence ID" value="MOY45439.1"/>
    <property type="molecule type" value="Transcribed_RNA"/>
</dbReference>
<evidence type="ECO:0000256" key="4">
    <source>
        <dbReference type="RuleBase" id="RU000411"/>
    </source>
</evidence>
<evidence type="ECO:0000313" key="7">
    <source>
        <dbReference type="EMBL" id="MOY45439.1"/>
    </source>
</evidence>
<dbReference type="Gene3D" id="2.30.39.10">
    <property type="entry name" value="Alpha-1-antitrypsin, domain 1"/>
    <property type="match status" value="1"/>
</dbReference>
<keyword evidence="2" id="KW-0646">Protease inhibitor</keyword>
<dbReference type="InterPro" id="IPR023795">
    <property type="entry name" value="Serpin_CS"/>
</dbReference>
<comment type="similarity">
    <text evidence="1 4">Belongs to the serpin family.</text>
</comment>
<dbReference type="PANTHER" id="PTHR11461:SF211">
    <property type="entry name" value="GH10112P-RELATED"/>
    <property type="match status" value="1"/>
</dbReference>
<dbReference type="PANTHER" id="PTHR11461">
    <property type="entry name" value="SERINE PROTEASE INHIBITOR, SERPIN"/>
    <property type="match status" value="1"/>
</dbReference>
<dbReference type="GO" id="GO:0005615">
    <property type="term" value="C:extracellular space"/>
    <property type="evidence" value="ECO:0007669"/>
    <property type="project" value="InterPro"/>
</dbReference>
<sequence>MLLDCRYCLVLISAVLLLVDGQQIPFGVLQVVDFSNKMIPHLLQGLSHDRDNVVYSPFGLSSAIAMAMEGVDSKMAADIATTLRLERPTVAKQILRLGFKALLEEFEAKQNEEDTAGSYNRAHLHSSVPLLPEYKAVLENFYKANLSHNVTENSSDLVLELRTDTGVMSHWKDFDKLAVYTYLTHQPAAEFMTHTGQVVSTPMIPQVGVFRAGYLPRLNSQAVELPLEGDTASLVLIMPDYRDGISEVLVKMLKEKIADIAKSLPRTEAEVSLPQFAMVGTDLDVGKVLRKSGLKQLFSTGKSKSKRGPVKSIKQNAYFATSFVSVNSVSATNTVLAKKLPAKKTKREAVLNKFAFNKPFLFFVFHQPSGLVLLAGLVKTPSQVPK</sequence>
<dbReference type="InterPro" id="IPR042185">
    <property type="entry name" value="Serpin_sf_2"/>
</dbReference>
<dbReference type="SUPFAM" id="SSF56574">
    <property type="entry name" value="Serpins"/>
    <property type="match status" value="1"/>
</dbReference>
<name>A0A4P6D892_RHOPR</name>
<feature type="chain" id="PRO_5020988311" evidence="5">
    <location>
        <begin position="22"/>
        <end position="386"/>
    </location>
</feature>
<dbReference type="SMART" id="SM00093">
    <property type="entry name" value="SERPIN"/>
    <property type="match status" value="1"/>
</dbReference>
<dbReference type="CDD" id="cd00172">
    <property type="entry name" value="serpin"/>
    <property type="match status" value="1"/>
</dbReference>
<dbReference type="InterPro" id="IPR036186">
    <property type="entry name" value="Serpin_sf"/>
</dbReference>
<keyword evidence="3" id="KW-0722">Serine protease inhibitor</keyword>
<proteinExistence type="inferred from homology"/>
<accession>A0A4P6D892</accession>
<dbReference type="InterPro" id="IPR042178">
    <property type="entry name" value="Serpin_sf_1"/>
</dbReference>
<dbReference type="Pfam" id="PF00079">
    <property type="entry name" value="Serpin"/>
    <property type="match status" value="2"/>
</dbReference>
<dbReference type="PROSITE" id="PS00284">
    <property type="entry name" value="SERPIN"/>
    <property type="match status" value="1"/>
</dbReference>
<evidence type="ECO:0000256" key="2">
    <source>
        <dbReference type="ARBA" id="ARBA00022690"/>
    </source>
</evidence>
<organism evidence="7">
    <name type="scientific">Rhodnius prolixus</name>
    <name type="common">Triatomid bug</name>
    <dbReference type="NCBI Taxonomy" id="13249"/>
    <lineage>
        <taxon>Eukaryota</taxon>
        <taxon>Metazoa</taxon>
        <taxon>Ecdysozoa</taxon>
        <taxon>Arthropoda</taxon>
        <taxon>Hexapoda</taxon>
        <taxon>Insecta</taxon>
        <taxon>Pterygota</taxon>
        <taxon>Neoptera</taxon>
        <taxon>Paraneoptera</taxon>
        <taxon>Hemiptera</taxon>
        <taxon>Heteroptera</taxon>
        <taxon>Panheteroptera</taxon>
        <taxon>Cimicomorpha</taxon>
        <taxon>Reduviidae</taxon>
        <taxon>Triatominae</taxon>
        <taxon>Rhodnius</taxon>
    </lineage>
</organism>
<feature type="signal peptide" evidence="5">
    <location>
        <begin position="1"/>
        <end position="21"/>
    </location>
</feature>
<dbReference type="InterPro" id="IPR000215">
    <property type="entry name" value="Serpin_fam"/>
</dbReference>
<keyword evidence="5" id="KW-0732">Signal</keyword>
<evidence type="ECO:0000256" key="5">
    <source>
        <dbReference type="SAM" id="SignalP"/>
    </source>
</evidence>
<dbReference type="InterPro" id="IPR023796">
    <property type="entry name" value="Serpin_dom"/>
</dbReference>
<feature type="domain" description="Serpin" evidence="6">
    <location>
        <begin position="40"/>
        <end position="381"/>
    </location>
</feature>
<evidence type="ECO:0000259" key="6">
    <source>
        <dbReference type="SMART" id="SM00093"/>
    </source>
</evidence>
<evidence type="ECO:0000256" key="1">
    <source>
        <dbReference type="ARBA" id="ARBA00009500"/>
    </source>
</evidence>
<protein>
    <submittedName>
        <fullName evidence="7">Putative serine protease inhibitor 3/4-like cimex lectularius</fullName>
    </submittedName>
</protein>
<dbReference type="GO" id="GO:0004867">
    <property type="term" value="F:serine-type endopeptidase inhibitor activity"/>
    <property type="evidence" value="ECO:0007669"/>
    <property type="project" value="UniProtKB-KW"/>
</dbReference>
<dbReference type="AlphaFoldDB" id="A0A4P6D892"/>
<evidence type="ECO:0000256" key="3">
    <source>
        <dbReference type="ARBA" id="ARBA00022900"/>
    </source>
</evidence>
<reference evidence="7" key="1">
    <citation type="submission" date="2019-04" db="EMBL/GenBank/DDBJ databases">
        <title>Analysis of the testis transcriptome of the Chagas disease vector Rhodnius prolixus.</title>
        <authorList>
            <person name="Cesar J."/>
            <person name="Ribeiro J.M."/>
            <person name="Pereira M.H."/>
            <person name="Araujo R.N."/>
            <person name="Gontijo N.F."/>
            <person name="Pessoa G."/>
            <person name="Sant'Anna M.V."/>
            <person name="Sorgine M.H."/>
            <person name="Majerowicz D."/>
            <person name="Carvalho A.B."/>
            <person name="Braz G."/>
            <person name="Mesquita R."/>
            <person name="Lagerblad P.O."/>
            <person name="Koerich L.B."/>
        </authorList>
    </citation>
    <scope>NUCLEOTIDE SEQUENCE</scope>
</reference>
<dbReference type="VEuPathDB" id="VectorBase:RPRC000857"/>
<dbReference type="Gene3D" id="3.30.497.10">
    <property type="entry name" value="Antithrombin, subunit I, domain 2"/>
    <property type="match status" value="1"/>
</dbReference>